<dbReference type="OrthoDB" id="10491475at2759"/>
<sequence>MAARRRWMQHETPQLLTACSWLIRGIPSAPLQRLVDYLLATGNWQLATGNWQLATGNWQLAAGNWRPVSRLPVTPHPGLV</sequence>
<protein>
    <submittedName>
        <fullName evidence="1">Uncharacterized protein</fullName>
    </submittedName>
</protein>
<dbReference type="AlphaFoldDB" id="A0A7C8MHV6"/>
<evidence type="ECO:0000313" key="2">
    <source>
        <dbReference type="Proteomes" id="UP000481861"/>
    </source>
</evidence>
<proteinExistence type="predicted"/>
<dbReference type="EMBL" id="JAADJZ010000003">
    <property type="protein sequence ID" value="KAF2876735.1"/>
    <property type="molecule type" value="Genomic_DNA"/>
</dbReference>
<keyword evidence="2" id="KW-1185">Reference proteome</keyword>
<comment type="caution">
    <text evidence="1">The sequence shown here is derived from an EMBL/GenBank/DDBJ whole genome shotgun (WGS) entry which is preliminary data.</text>
</comment>
<evidence type="ECO:0000313" key="1">
    <source>
        <dbReference type="EMBL" id="KAF2876735.1"/>
    </source>
</evidence>
<dbReference type="Proteomes" id="UP000481861">
    <property type="component" value="Unassembled WGS sequence"/>
</dbReference>
<name>A0A7C8MHV6_9PLEO</name>
<organism evidence="1 2">
    <name type="scientific">Massariosphaeria phaeospora</name>
    <dbReference type="NCBI Taxonomy" id="100035"/>
    <lineage>
        <taxon>Eukaryota</taxon>
        <taxon>Fungi</taxon>
        <taxon>Dikarya</taxon>
        <taxon>Ascomycota</taxon>
        <taxon>Pezizomycotina</taxon>
        <taxon>Dothideomycetes</taxon>
        <taxon>Pleosporomycetidae</taxon>
        <taxon>Pleosporales</taxon>
        <taxon>Pleosporales incertae sedis</taxon>
        <taxon>Massariosphaeria</taxon>
    </lineage>
</organism>
<accession>A0A7C8MHV6</accession>
<gene>
    <name evidence="1" type="ORF">BDV95DRAFT_235594</name>
</gene>
<reference evidence="1 2" key="1">
    <citation type="submission" date="2020-01" db="EMBL/GenBank/DDBJ databases">
        <authorList>
            <consortium name="DOE Joint Genome Institute"/>
            <person name="Haridas S."/>
            <person name="Albert R."/>
            <person name="Binder M."/>
            <person name="Bloem J."/>
            <person name="Labutti K."/>
            <person name="Salamov A."/>
            <person name="Andreopoulos B."/>
            <person name="Baker S.E."/>
            <person name="Barry K."/>
            <person name="Bills G."/>
            <person name="Bluhm B.H."/>
            <person name="Cannon C."/>
            <person name="Castanera R."/>
            <person name="Culley D.E."/>
            <person name="Daum C."/>
            <person name="Ezra D."/>
            <person name="Gonzalez J.B."/>
            <person name="Henrissat B."/>
            <person name="Kuo A."/>
            <person name="Liang C."/>
            <person name="Lipzen A."/>
            <person name="Lutzoni F."/>
            <person name="Magnuson J."/>
            <person name="Mondo S."/>
            <person name="Nolan M."/>
            <person name="Ohm R."/>
            <person name="Pangilinan J."/>
            <person name="Park H.-J.H."/>
            <person name="Ramirez L."/>
            <person name="Alfaro M."/>
            <person name="Sun H."/>
            <person name="Tritt A."/>
            <person name="Yoshinaga Y."/>
            <person name="Zwiers L.-H.L."/>
            <person name="Turgeon B.G."/>
            <person name="Goodwin S.B."/>
            <person name="Spatafora J.W."/>
            <person name="Crous P.W."/>
            <person name="Grigoriev I.V."/>
        </authorList>
    </citation>
    <scope>NUCLEOTIDE SEQUENCE [LARGE SCALE GENOMIC DNA]</scope>
    <source>
        <strain evidence="1 2">CBS 611.86</strain>
    </source>
</reference>